<dbReference type="RefSeq" id="WP_093071802.1">
    <property type="nucleotide sequence ID" value="NZ_FOGV01000002.1"/>
</dbReference>
<dbReference type="InterPro" id="IPR021136">
    <property type="entry name" value="Flagellar_hook_control-like_C"/>
</dbReference>
<keyword evidence="3" id="KW-0282">Flagellum</keyword>
<proteinExistence type="predicted"/>
<dbReference type="CDD" id="cd17470">
    <property type="entry name" value="T3SS_Flik_C"/>
    <property type="match status" value="1"/>
</dbReference>
<protein>
    <submittedName>
        <fullName evidence="3">Flagellar hook-length control protein FliK</fullName>
    </submittedName>
</protein>
<dbReference type="Pfam" id="PF02120">
    <property type="entry name" value="Flg_hook"/>
    <property type="match status" value="1"/>
</dbReference>
<organism evidence="3 4">
    <name type="scientific">Salisediminibacterium halotolerans</name>
    <dbReference type="NCBI Taxonomy" id="517425"/>
    <lineage>
        <taxon>Bacteria</taxon>
        <taxon>Bacillati</taxon>
        <taxon>Bacillota</taxon>
        <taxon>Bacilli</taxon>
        <taxon>Bacillales</taxon>
        <taxon>Bacillaceae</taxon>
        <taxon>Salisediminibacterium</taxon>
    </lineage>
</organism>
<name>A0A1H9Q5M8_9BACI</name>
<evidence type="ECO:0000256" key="1">
    <source>
        <dbReference type="SAM" id="MobiDB-lite"/>
    </source>
</evidence>
<evidence type="ECO:0000313" key="4">
    <source>
        <dbReference type="Proteomes" id="UP000199318"/>
    </source>
</evidence>
<feature type="compositionally biased region" description="Acidic residues" evidence="1">
    <location>
        <begin position="451"/>
        <end position="482"/>
    </location>
</feature>
<dbReference type="AlphaFoldDB" id="A0A1H9Q5M8"/>
<feature type="domain" description="Flagellar hook-length control protein-like C-terminal" evidence="2">
    <location>
        <begin position="354"/>
        <end position="432"/>
    </location>
</feature>
<gene>
    <name evidence="3" type="ORF">SAMN05444126_102133</name>
</gene>
<evidence type="ECO:0000259" key="2">
    <source>
        <dbReference type="Pfam" id="PF02120"/>
    </source>
</evidence>
<dbReference type="EMBL" id="FOGV01000002">
    <property type="protein sequence ID" value="SER55163.1"/>
    <property type="molecule type" value="Genomic_DNA"/>
</dbReference>
<feature type="region of interest" description="Disordered" evidence="1">
    <location>
        <begin position="256"/>
        <end position="276"/>
    </location>
</feature>
<feature type="region of interest" description="Disordered" evidence="1">
    <location>
        <begin position="432"/>
        <end position="482"/>
    </location>
</feature>
<dbReference type="InterPro" id="IPR038610">
    <property type="entry name" value="FliK-like_C_sf"/>
</dbReference>
<keyword evidence="4" id="KW-1185">Reference proteome</keyword>
<dbReference type="OrthoDB" id="2112988at2"/>
<sequence length="482" mass="52858">MMHAAGIMPAGGNVLHEKAQGKTLLNPSSSIKEKDGGFSALLAGLSLDEKSEKKGAEKLLSLLDSGIEDSGKLKLLLANADLSLEEIITGVSLSAKKEEALAELGSLLNHEIPAAFANADYAELLEKMQDLLAEVPEDSLRLDEESLASADAENLLEELPSEWREELKAFFEEQVSFQELTEDFADSGDPLAIIAMLIQAGDEQTPVELIDGDSEAAFVQALEQTAAKLFSLKDPASRSESRSVLNDVSRLFQKAEQERQMPAITERASESSRSESASSRYAELAYLKQAAQKAVATNPGNQGPSLMLESTNSQLARFQHFMSSAGDTQPQQSERTSQEQLIRQFQNLLSRSSFQQLNNGLQQLNIKLHPESLGRLDIQLQQVNGMMTAKLMTSTQSARELLDGQLQSLRNAFQAQNIPVEKIEITQQQTNQLLKDQSQSDAENGSHSPEEDADEHEEAETLDFSEFLEETLESEASMNEEA</sequence>
<keyword evidence="3" id="KW-0966">Cell projection</keyword>
<comment type="caution">
    <text evidence="3">The sequence shown here is derived from an EMBL/GenBank/DDBJ whole genome shotgun (WGS) entry which is preliminary data.</text>
</comment>
<feature type="compositionally biased region" description="Polar residues" evidence="1">
    <location>
        <begin position="432"/>
        <end position="447"/>
    </location>
</feature>
<dbReference type="Gene3D" id="3.30.750.140">
    <property type="match status" value="1"/>
</dbReference>
<reference evidence="4" key="1">
    <citation type="submission" date="2016-10" db="EMBL/GenBank/DDBJ databases">
        <authorList>
            <person name="de Groot N.N."/>
        </authorList>
    </citation>
    <scope>NUCLEOTIDE SEQUENCE [LARGE SCALE GENOMIC DNA]</scope>
    <source>
        <strain evidence="4">10nlg</strain>
    </source>
</reference>
<dbReference type="Proteomes" id="UP000199318">
    <property type="component" value="Unassembled WGS sequence"/>
</dbReference>
<accession>A0A1H9Q5M8</accession>
<keyword evidence="3" id="KW-0969">Cilium</keyword>
<dbReference type="STRING" id="1464123.SAMN05444126_102133"/>
<evidence type="ECO:0000313" key="3">
    <source>
        <dbReference type="EMBL" id="SER55163.1"/>
    </source>
</evidence>